<dbReference type="Proteomes" id="UP001501231">
    <property type="component" value="Unassembled WGS sequence"/>
</dbReference>
<proteinExistence type="predicted"/>
<sequence length="60" mass="6437">MDFSPAWILFEPDGSFSWHAAADTASVEERCRAGAGALITFPVAGRIRLIGYRASALPGR</sequence>
<evidence type="ECO:0000313" key="2">
    <source>
        <dbReference type="Proteomes" id="UP001501231"/>
    </source>
</evidence>
<dbReference type="RefSeq" id="WP_344595443.1">
    <property type="nucleotide sequence ID" value="NZ_BAAARW010000030.1"/>
</dbReference>
<keyword evidence="2" id="KW-1185">Reference proteome</keyword>
<accession>A0ABN3K1L5</accession>
<comment type="caution">
    <text evidence="1">The sequence shown here is derived from an EMBL/GenBank/DDBJ whole genome shotgun (WGS) entry which is preliminary data.</text>
</comment>
<protein>
    <submittedName>
        <fullName evidence="1">Uncharacterized protein</fullName>
    </submittedName>
</protein>
<name>A0ABN3K1L5_9ACTN</name>
<dbReference type="EMBL" id="BAAARW010000030">
    <property type="protein sequence ID" value="GAA2446168.1"/>
    <property type="molecule type" value="Genomic_DNA"/>
</dbReference>
<organism evidence="1 2">
    <name type="scientific">Actinomadura vinacea</name>
    <dbReference type="NCBI Taxonomy" id="115336"/>
    <lineage>
        <taxon>Bacteria</taxon>
        <taxon>Bacillati</taxon>
        <taxon>Actinomycetota</taxon>
        <taxon>Actinomycetes</taxon>
        <taxon>Streptosporangiales</taxon>
        <taxon>Thermomonosporaceae</taxon>
        <taxon>Actinomadura</taxon>
    </lineage>
</organism>
<gene>
    <name evidence="1" type="ORF">GCM10010191_73890</name>
</gene>
<reference evidence="1 2" key="1">
    <citation type="journal article" date="2019" name="Int. J. Syst. Evol. Microbiol.">
        <title>The Global Catalogue of Microorganisms (GCM) 10K type strain sequencing project: providing services to taxonomists for standard genome sequencing and annotation.</title>
        <authorList>
            <consortium name="The Broad Institute Genomics Platform"/>
            <consortium name="The Broad Institute Genome Sequencing Center for Infectious Disease"/>
            <person name="Wu L."/>
            <person name="Ma J."/>
        </authorList>
    </citation>
    <scope>NUCLEOTIDE SEQUENCE [LARGE SCALE GENOMIC DNA]</scope>
    <source>
        <strain evidence="1 2">JCM 3325</strain>
    </source>
</reference>
<evidence type="ECO:0000313" key="1">
    <source>
        <dbReference type="EMBL" id="GAA2446168.1"/>
    </source>
</evidence>